<feature type="transmembrane region" description="Helical" evidence="5">
    <location>
        <begin position="388"/>
        <end position="410"/>
    </location>
</feature>
<evidence type="ECO:0000256" key="1">
    <source>
        <dbReference type="ARBA" id="ARBA00004141"/>
    </source>
</evidence>
<feature type="transmembrane region" description="Helical" evidence="5">
    <location>
        <begin position="186"/>
        <end position="205"/>
    </location>
</feature>
<dbReference type="Proteomes" id="UP000019471">
    <property type="component" value="Unassembled WGS sequence"/>
</dbReference>
<name>W9WS87_9EURO</name>
<keyword evidence="3 5" id="KW-1133">Transmembrane helix</keyword>
<keyword evidence="2 5" id="KW-0812">Transmembrane</keyword>
<keyword evidence="8" id="KW-1185">Reference proteome</keyword>
<proteinExistence type="predicted"/>
<dbReference type="AlphaFoldDB" id="W9WS87"/>
<evidence type="ECO:0000313" key="7">
    <source>
        <dbReference type="EMBL" id="EXJ67521.1"/>
    </source>
</evidence>
<dbReference type="PROSITE" id="PS50850">
    <property type="entry name" value="MFS"/>
    <property type="match status" value="1"/>
</dbReference>
<dbReference type="RefSeq" id="XP_007748303.1">
    <property type="nucleotide sequence ID" value="XM_007750113.1"/>
</dbReference>
<keyword evidence="4 5" id="KW-0472">Membrane</keyword>
<feature type="transmembrane region" description="Helical" evidence="5">
    <location>
        <begin position="360"/>
        <end position="382"/>
    </location>
</feature>
<feature type="domain" description="Major facilitator superfamily (MFS) profile" evidence="6">
    <location>
        <begin position="27"/>
        <end position="538"/>
    </location>
</feature>
<reference evidence="7 8" key="1">
    <citation type="submission" date="2013-03" db="EMBL/GenBank/DDBJ databases">
        <title>The Genome Sequence of Cladophialophora psammophila CBS 110553.</title>
        <authorList>
            <consortium name="The Broad Institute Genomics Platform"/>
            <person name="Cuomo C."/>
            <person name="de Hoog S."/>
            <person name="Gorbushina A."/>
            <person name="Walker B."/>
            <person name="Young S.K."/>
            <person name="Zeng Q."/>
            <person name="Gargeya S."/>
            <person name="Fitzgerald M."/>
            <person name="Haas B."/>
            <person name="Abouelleil A."/>
            <person name="Allen A.W."/>
            <person name="Alvarado L."/>
            <person name="Arachchi H.M."/>
            <person name="Berlin A.M."/>
            <person name="Chapman S.B."/>
            <person name="Gainer-Dewar J."/>
            <person name="Goldberg J."/>
            <person name="Griggs A."/>
            <person name="Gujja S."/>
            <person name="Hansen M."/>
            <person name="Howarth C."/>
            <person name="Imamovic A."/>
            <person name="Ireland A."/>
            <person name="Larimer J."/>
            <person name="McCowan C."/>
            <person name="Murphy C."/>
            <person name="Pearson M."/>
            <person name="Poon T.W."/>
            <person name="Priest M."/>
            <person name="Roberts A."/>
            <person name="Saif S."/>
            <person name="Shea T."/>
            <person name="Sisk P."/>
            <person name="Sykes S."/>
            <person name="Wortman J."/>
            <person name="Nusbaum C."/>
            <person name="Birren B."/>
        </authorList>
    </citation>
    <scope>NUCLEOTIDE SEQUENCE [LARGE SCALE GENOMIC DNA]</scope>
    <source>
        <strain evidence="7 8">CBS 110553</strain>
    </source>
</reference>
<evidence type="ECO:0000256" key="5">
    <source>
        <dbReference type="SAM" id="Phobius"/>
    </source>
</evidence>
<dbReference type="PANTHER" id="PTHR23501">
    <property type="entry name" value="MAJOR FACILITATOR SUPERFAMILY"/>
    <property type="match status" value="1"/>
</dbReference>
<feature type="transmembrane region" description="Helical" evidence="5">
    <location>
        <begin position="298"/>
        <end position="320"/>
    </location>
</feature>
<feature type="transmembrane region" description="Helical" evidence="5">
    <location>
        <begin position="27"/>
        <end position="50"/>
    </location>
</feature>
<dbReference type="SUPFAM" id="SSF103473">
    <property type="entry name" value="MFS general substrate transporter"/>
    <property type="match status" value="1"/>
</dbReference>
<dbReference type="InterPro" id="IPR011701">
    <property type="entry name" value="MFS"/>
</dbReference>
<feature type="transmembrane region" description="Helical" evidence="5">
    <location>
        <begin position="65"/>
        <end position="86"/>
    </location>
</feature>
<feature type="transmembrane region" description="Helical" evidence="5">
    <location>
        <begin position="150"/>
        <end position="174"/>
    </location>
</feature>
<accession>W9WS87</accession>
<dbReference type="Gene3D" id="1.20.1250.20">
    <property type="entry name" value="MFS general substrate transporter like domains"/>
    <property type="match status" value="1"/>
</dbReference>
<feature type="transmembrane region" description="Helical" evidence="5">
    <location>
        <begin position="258"/>
        <end position="277"/>
    </location>
</feature>
<sequence length="576" mass="61982">MKVAGSSTAPFGDASSTIRPKIHAKTFIVLASVCFVYAGQTIGIIASGILTQPLGILFNSPAEGVWFATVINIFLAIGSPPACQIADYWGRKWILTIVTAFGFVGTVVISRAQSMGAAIAGFTIMGIASAGAPLIVAIGSEVVPRKHRPYAQALVYASGTFAAVAGLLMAGALLRHNHYENFRTFSYVHAGIFAAATVGFALVYDPPRRELQTTLTAREKLGKLDWTGYLLFTPGLVLFCVALSFYKNPYPWGSVRVYVTFTCGVVLTIAFGIYEWYFKKDGILNHRLFQNRNFPLSIVLMFVEGAFFFTVNGYLVFQIATFTGQGFFTCTLHYVVAFGGATAALPLVGWVGSRFRTVRIPIIIGMVIALVGLICMATADSSTPRPDYWIFSLILGISAAWMLPSIMVAAQMSTPPDLISETSGLLNAARAVGSTVGLAINNAIFNSALFDNAPTKVAAAALPLGLPETSLPALISGLIARDQNALMQIPSITLDIINAASMGLLKAYNIAFRDAWILSCTLCFLAVIVSCFLFEPENEFTSHIDAPVEKDVLESQATFEHISNAEKPHIATTHFE</sequence>
<dbReference type="GeneID" id="19194230"/>
<evidence type="ECO:0000256" key="3">
    <source>
        <dbReference type="ARBA" id="ARBA00022989"/>
    </source>
</evidence>
<feature type="transmembrane region" description="Helical" evidence="5">
    <location>
        <begin position="93"/>
        <end position="112"/>
    </location>
</feature>
<comment type="subcellular location">
    <subcellularLocation>
        <location evidence="1">Membrane</location>
        <topology evidence="1">Multi-pass membrane protein</topology>
    </subcellularLocation>
</comment>
<evidence type="ECO:0000313" key="8">
    <source>
        <dbReference type="Proteomes" id="UP000019471"/>
    </source>
</evidence>
<dbReference type="EMBL" id="AMGX01000016">
    <property type="protein sequence ID" value="EXJ67521.1"/>
    <property type="molecule type" value="Genomic_DNA"/>
</dbReference>
<dbReference type="PANTHER" id="PTHR23501:SF195">
    <property type="entry name" value="PEP5"/>
    <property type="match status" value="1"/>
</dbReference>
<protein>
    <recommendedName>
        <fullName evidence="6">Major facilitator superfamily (MFS) profile domain-containing protein</fullName>
    </recommendedName>
</protein>
<dbReference type="InterPro" id="IPR020846">
    <property type="entry name" value="MFS_dom"/>
</dbReference>
<dbReference type="eggNOG" id="KOG0254">
    <property type="taxonomic scope" value="Eukaryota"/>
</dbReference>
<dbReference type="GO" id="GO:0005886">
    <property type="term" value="C:plasma membrane"/>
    <property type="evidence" value="ECO:0007669"/>
    <property type="project" value="TreeGrafter"/>
</dbReference>
<dbReference type="InterPro" id="IPR036259">
    <property type="entry name" value="MFS_trans_sf"/>
</dbReference>
<dbReference type="OrthoDB" id="2587356at2759"/>
<organism evidence="7 8">
    <name type="scientific">Cladophialophora psammophila CBS 110553</name>
    <dbReference type="NCBI Taxonomy" id="1182543"/>
    <lineage>
        <taxon>Eukaryota</taxon>
        <taxon>Fungi</taxon>
        <taxon>Dikarya</taxon>
        <taxon>Ascomycota</taxon>
        <taxon>Pezizomycotina</taxon>
        <taxon>Eurotiomycetes</taxon>
        <taxon>Chaetothyriomycetidae</taxon>
        <taxon>Chaetothyriales</taxon>
        <taxon>Herpotrichiellaceae</taxon>
        <taxon>Cladophialophora</taxon>
    </lineage>
</organism>
<dbReference type="GO" id="GO:0022857">
    <property type="term" value="F:transmembrane transporter activity"/>
    <property type="evidence" value="ECO:0007669"/>
    <property type="project" value="InterPro"/>
</dbReference>
<comment type="caution">
    <text evidence="7">The sequence shown here is derived from an EMBL/GenBank/DDBJ whole genome shotgun (WGS) entry which is preliminary data.</text>
</comment>
<evidence type="ECO:0000256" key="2">
    <source>
        <dbReference type="ARBA" id="ARBA00022692"/>
    </source>
</evidence>
<gene>
    <name evidence="7" type="ORF">A1O5_09534</name>
</gene>
<feature type="transmembrane region" description="Helical" evidence="5">
    <location>
        <begin position="326"/>
        <end position="348"/>
    </location>
</feature>
<evidence type="ECO:0000256" key="4">
    <source>
        <dbReference type="ARBA" id="ARBA00023136"/>
    </source>
</evidence>
<feature type="transmembrane region" description="Helical" evidence="5">
    <location>
        <begin position="515"/>
        <end position="535"/>
    </location>
</feature>
<feature type="transmembrane region" description="Helical" evidence="5">
    <location>
        <begin position="226"/>
        <end position="246"/>
    </location>
</feature>
<dbReference type="HOGENOM" id="CLU_000960_25_1_1"/>
<feature type="transmembrane region" description="Helical" evidence="5">
    <location>
        <begin position="118"/>
        <end position="138"/>
    </location>
</feature>
<dbReference type="Pfam" id="PF07690">
    <property type="entry name" value="MFS_1"/>
    <property type="match status" value="1"/>
</dbReference>
<evidence type="ECO:0000259" key="6">
    <source>
        <dbReference type="PROSITE" id="PS50850"/>
    </source>
</evidence>